<gene>
    <name evidence="1" type="ORF">CPB84DRAFT_1748173</name>
</gene>
<comment type="caution">
    <text evidence="1">The sequence shown here is derived from an EMBL/GenBank/DDBJ whole genome shotgun (WGS) entry which is preliminary data.</text>
</comment>
<keyword evidence="2" id="KW-1185">Reference proteome</keyword>
<organism evidence="1 2">
    <name type="scientific">Gymnopilus junonius</name>
    <name type="common">Spectacular rustgill mushroom</name>
    <name type="synonym">Gymnopilus spectabilis subsp. junonius</name>
    <dbReference type="NCBI Taxonomy" id="109634"/>
    <lineage>
        <taxon>Eukaryota</taxon>
        <taxon>Fungi</taxon>
        <taxon>Dikarya</taxon>
        <taxon>Basidiomycota</taxon>
        <taxon>Agaricomycotina</taxon>
        <taxon>Agaricomycetes</taxon>
        <taxon>Agaricomycetidae</taxon>
        <taxon>Agaricales</taxon>
        <taxon>Agaricineae</taxon>
        <taxon>Hymenogastraceae</taxon>
        <taxon>Gymnopilus</taxon>
    </lineage>
</organism>
<reference evidence="1" key="1">
    <citation type="submission" date="2020-11" db="EMBL/GenBank/DDBJ databases">
        <authorList>
            <consortium name="DOE Joint Genome Institute"/>
            <person name="Ahrendt S."/>
            <person name="Riley R."/>
            <person name="Andreopoulos W."/>
            <person name="LaButti K."/>
            <person name="Pangilinan J."/>
            <person name="Ruiz-duenas F.J."/>
            <person name="Barrasa J.M."/>
            <person name="Sanchez-Garcia M."/>
            <person name="Camarero S."/>
            <person name="Miyauchi S."/>
            <person name="Serrano A."/>
            <person name="Linde D."/>
            <person name="Babiker R."/>
            <person name="Drula E."/>
            <person name="Ayuso-Fernandez I."/>
            <person name="Pacheco R."/>
            <person name="Padilla G."/>
            <person name="Ferreira P."/>
            <person name="Barriuso J."/>
            <person name="Kellner H."/>
            <person name="Castanera R."/>
            <person name="Alfaro M."/>
            <person name="Ramirez L."/>
            <person name="Pisabarro A.G."/>
            <person name="Kuo A."/>
            <person name="Tritt A."/>
            <person name="Lipzen A."/>
            <person name="He G."/>
            <person name="Yan M."/>
            <person name="Ng V."/>
            <person name="Cullen D."/>
            <person name="Martin F."/>
            <person name="Rosso M.-N."/>
            <person name="Henrissat B."/>
            <person name="Hibbett D."/>
            <person name="Martinez A.T."/>
            <person name="Grigoriev I.V."/>
        </authorList>
    </citation>
    <scope>NUCLEOTIDE SEQUENCE</scope>
    <source>
        <strain evidence="1">AH 44721</strain>
    </source>
</reference>
<accession>A0A9P5NLM5</accession>
<sequence>MARPGRRKVKGQVPTDREKVTQKTIQFSHLKKNDLKVLDKALQHLSITTKSTALNQTIKILCNEVGLNMKDQIDDLWEESSEEMTFNLESIALSMHGKAMSILVDQQAQPQSQEETCTILEKATGLALGHTIQLLKAKPSSGARYFRKNSSGKFVGKRCPCTTWVFGLIIEDDAGCYRVLKTEEFSFKLSGKLPRSASRKLQDIVTLLVCWIMCPVKKIRTIFDV</sequence>
<evidence type="ECO:0000313" key="2">
    <source>
        <dbReference type="Proteomes" id="UP000724874"/>
    </source>
</evidence>
<proteinExistence type="predicted"/>
<dbReference type="AlphaFoldDB" id="A0A9P5NLM5"/>
<dbReference type="Proteomes" id="UP000724874">
    <property type="component" value="Unassembled WGS sequence"/>
</dbReference>
<name>A0A9P5NLM5_GYMJU</name>
<protein>
    <submittedName>
        <fullName evidence="1">Uncharacterized protein</fullName>
    </submittedName>
</protein>
<dbReference type="EMBL" id="JADNYJ010000058">
    <property type="protein sequence ID" value="KAF8896890.1"/>
    <property type="molecule type" value="Genomic_DNA"/>
</dbReference>
<evidence type="ECO:0000313" key="1">
    <source>
        <dbReference type="EMBL" id="KAF8896890.1"/>
    </source>
</evidence>